<keyword evidence="2" id="KW-1185">Reference proteome</keyword>
<organism evidence="1 2">
    <name type="scientific">Saccharothrix texasensis</name>
    <dbReference type="NCBI Taxonomy" id="103734"/>
    <lineage>
        <taxon>Bacteria</taxon>
        <taxon>Bacillati</taxon>
        <taxon>Actinomycetota</taxon>
        <taxon>Actinomycetes</taxon>
        <taxon>Pseudonocardiales</taxon>
        <taxon>Pseudonocardiaceae</taxon>
        <taxon>Saccharothrix</taxon>
    </lineage>
</organism>
<sequence length="50" mass="5055">MPTINTSREFKPGRWLALAAAACAAAYVFGLISATPADTATAPPTAVCTS</sequence>
<protein>
    <submittedName>
        <fullName evidence="1">Uncharacterized protein</fullName>
    </submittedName>
</protein>
<accession>A0A3N1HDX9</accession>
<dbReference type="Proteomes" id="UP000268727">
    <property type="component" value="Unassembled WGS sequence"/>
</dbReference>
<dbReference type="EMBL" id="RJKM01000001">
    <property type="protein sequence ID" value="ROP40721.1"/>
    <property type="molecule type" value="Genomic_DNA"/>
</dbReference>
<evidence type="ECO:0000313" key="1">
    <source>
        <dbReference type="EMBL" id="ROP40721.1"/>
    </source>
</evidence>
<gene>
    <name evidence="1" type="ORF">EDD40_6138</name>
</gene>
<dbReference type="AlphaFoldDB" id="A0A3N1HDX9"/>
<comment type="caution">
    <text evidence="1">The sequence shown here is derived from an EMBL/GenBank/DDBJ whole genome shotgun (WGS) entry which is preliminary data.</text>
</comment>
<name>A0A3N1HDX9_9PSEU</name>
<reference evidence="1 2" key="1">
    <citation type="submission" date="2018-11" db="EMBL/GenBank/DDBJ databases">
        <title>Sequencing the genomes of 1000 actinobacteria strains.</title>
        <authorList>
            <person name="Klenk H.-P."/>
        </authorList>
    </citation>
    <scope>NUCLEOTIDE SEQUENCE [LARGE SCALE GENOMIC DNA]</scope>
    <source>
        <strain evidence="1 2">DSM 44231</strain>
    </source>
</reference>
<evidence type="ECO:0000313" key="2">
    <source>
        <dbReference type="Proteomes" id="UP000268727"/>
    </source>
</evidence>
<dbReference type="RefSeq" id="WP_170185244.1">
    <property type="nucleotide sequence ID" value="NZ_RJKM01000001.1"/>
</dbReference>
<proteinExistence type="predicted"/>